<dbReference type="NCBIfam" id="NF011080">
    <property type="entry name" value="PRK14508.1-3"/>
    <property type="match status" value="1"/>
</dbReference>
<sequence>MKRRSSGILMHISSLPGPYGIGDFGKGAYDFVDFLDRANQKEWQILPLGITGYGDSPYQNFSAFAGNPYFIDLHEFLKEGFLEEEEIGLLPLGDNPEKVDYGILYKNKMELLRRAYKRARRSIKKELDAFYQEEASWLRDFALFMAIKAEHQGISWLRWPKEYKDNKSKAVLEFEKNHEKEMYFHVFVQYYFFKQWKALKSYANDKNIRIIGDIPIYVAEDSSDLWGHKELFKVDEKFVPLTVAGCPPDAFSETGQLWGNPIYDWEAMEKDGYQWWVERIRASFLIYDVVRIDHFRGFEAYWEIKNGSENAVKGKWTKGPNFKLFKKVKEELGDLDIIAEDLGFLTEEVHELIEETGYPGMKILQFAFDPREESDYLPHTYKNNCVVYTGTHDNDTIMGWIKNVKSEDLMHAGNYLKLSFEEGINWGFIRGAFSSVADMCIIPMQDFLGLGEEARMNIPSTLGNNWTWRMKEDALTEGLAEKIAGLTRLYGR</sequence>
<comment type="catalytic activity">
    <reaction evidence="1 10">
        <text>Transfers a segment of a (1-&gt;4)-alpha-D-glucan to a new position in an acceptor, which may be glucose or a (1-&gt;4)-alpha-D-glucan.</text>
        <dbReference type="EC" id="2.4.1.25"/>
    </reaction>
</comment>
<dbReference type="RefSeq" id="WP_031576555.1">
    <property type="nucleotide sequence ID" value="NZ_FNDZ01000005.1"/>
</dbReference>
<dbReference type="EMBL" id="FNDZ01000005">
    <property type="protein sequence ID" value="SDI91367.1"/>
    <property type="molecule type" value="Genomic_DNA"/>
</dbReference>
<keyword evidence="6 10" id="KW-0808">Transferase</keyword>
<evidence type="ECO:0000256" key="3">
    <source>
        <dbReference type="ARBA" id="ARBA00012560"/>
    </source>
</evidence>
<dbReference type="EC" id="2.4.1.25" evidence="3 10"/>
<evidence type="ECO:0000256" key="4">
    <source>
        <dbReference type="ARBA" id="ARBA00020295"/>
    </source>
</evidence>
<dbReference type="InterPro" id="IPR017853">
    <property type="entry name" value="GH"/>
</dbReference>
<dbReference type="NCBIfam" id="TIGR00217">
    <property type="entry name" value="malQ"/>
    <property type="match status" value="1"/>
</dbReference>
<accession>A0A1G8PG37</accession>
<organism evidence="11 12">
    <name type="scientific">Proteiniclasticum ruminis</name>
    <dbReference type="NCBI Taxonomy" id="398199"/>
    <lineage>
        <taxon>Bacteria</taxon>
        <taxon>Bacillati</taxon>
        <taxon>Bacillota</taxon>
        <taxon>Clostridia</taxon>
        <taxon>Eubacteriales</taxon>
        <taxon>Clostridiaceae</taxon>
        <taxon>Proteiniclasticum</taxon>
    </lineage>
</organism>
<evidence type="ECO:0000256" key="8">
    <source>
        <dbReference type="ARBA" id="ARBA00031423"/>
    </source>
</evidence>
<evidence type="ECO:0000256" key="1">
    <source>
        <dbReference type="ARBA" id="ARBA00000439"/>
    </source>
</evidence>
<dbReference type="Pfam" id="PF02446">
    <property type="entry name" value="Glyco_hydro_77"/>
    <property type="match status" value="1"/>
</dbReference>
<proteinExistence type="inferred from homology"/>
<evidence type="ECO:0000256" key="7">
    <source>
        <dbReference type="ARBA" id="ARBA00023277"/>
    </source>
</evidence>
<evidence type="ECO:0000256" key="9">
    <source>
        <dbReference type="ARBA" id="ARBA00031501"/>
    </source>
</evidence>
<evidence type="ECO:0000256" key="6">
    <source>
        <dbReference type="ARBA" id="ARBA00022679"/>
    </source>
</evidence>
<keyword evidence="7 10" id="KW-0119">Carbohydrate metabolism</keyword>
<dbReference type="PANTHER" id="PTHR32438">
    <property type="entry name" value="4-ALPHA-GLUCANOTRANSFERASE DPE1, CHLOROPLASTIC/AMYLOPLASTIC"/>
    <property type="match status" value="1"/>
</dbReference>
<evidence type="ECO:0000256" key="10">
    <source>
        <dbReference type="RuleBase" id="RU361207"/>
    </source>
</evidence>
<dbReference type="GO" id="GO:0004134">
    <property type="term" value="F:4-alpha-glucanotransferase activity"/>
    <property type="evidence" value="ECO:0007669"/>
    <property type="project" value="UniProtKB-EC"/>
</dbReference>
<evidence type="ECO:0000256" key="2">
    <source>
        <dbReference type="ARBA" id="ARBA00005684"/>
    </source>
</evidence>
<dbReference type="PANTHER" id="PTHR32438:SF5">
    <property type="entry name" value="4-ALPHA-GLUCANOTRANSFERASE DPE1, CHLOROPLASTIC_AMYLOPLASTIC"/>
    <property type="match status" value="1"/>
</dbReference>
<dbReference type="Gene3D" id="3.20.20.80">
    <property type="entry name" value="Glycosidases"/>
    <property type="match status" value="1"/>
</dbReference>
<dbReference type="GO" id="GO:0005975">
    <property type="term" value="P:carbohydrate metabolic process"/>
    <property type="evidence" value="ECO:0007669"/>
    <property type="project" value="InterPro"/>
</dbReference>
<protein>
    <recommendedName>
        <fullName evidence="4 10">4-alpha-glucanotransferase</fullName>
        <ecNumber evidence="3 10">2.4.1.25</ecNumber>
    </recommendedName>
    <alternativeName>
        <fullName evidence="8 10">Amylomaltase</fullName>
    </alternativeName>
    <alternativeName>
        <fullName evidence="9 10">Disproportionating enzyme</fullName>
    </alternativeName>
</protein>
<dbReference type="AlphaFoldDB" id="A0A1G8PG37"/>
<evidence type="ECO:0000313" key="12">
    <source>
        <dbReference type="Proteomes" id="UP000183255"/>
    </source>
</evidence>
<reference evidence="11 12" key="1">
    <citation type="submission" date="2016-10" db="EMBL/GenBank/DDBJ databases">
        <authorList>
            <person name="de Groot N.N."/>
        </authorList>
    </citation>
    <scope>NUCLEOTIDE SEQUENCE [LARGE SCALE GENOMIC DNA]</scope>
    <source>
        <strain evidence="11 12">CGMCC 1.5058</strain>
    </source>
</reference>
<dbReference type="Proteomes" id="UP000183255">
    <property type="component" value="Unassembled WGS sequence"/>
</dbReference>
<name>A0A1G8PG37_9CLOT</name>
<gene>
    <name evidence="11" type="ORF">SAMN05421804_10591</name>
</gene>
<dbReference type="SUPFAM" id="SSF51445">
    <property type="entry name" value="(Trans)glycosidases"/>
    <property type="match status" value="1"/>
</dbReference>
<evidence type="ECO:0000256" key="5">
    <source>
        <dbReference type="ARBA" id="ARBA00022676"/>
    </source>
</evidence>
<evidence type="ECO:0000313" key="11">
    <source>
        <dbReference type="EMBL" id="SDI91367.1"/>
    </source>
</evidence>
<comment type="similarity">
    <text evidence="2 10">Belongs to the disproportionating enzyme family.</text>
</comment>
<dbReference type="InterPro" id="IPR003385">
    <property type="entry name" value="Glyco_hydro_77"/>
</dbReference>
<keyword evidence="5 10" id="KW-0328">Glycosyltransferase</keyword>